<evidence type="ECO:0000313" key="3">
    <source>
        <dbReference type="Proteomes" id="UP000182841"/>
    </source>
</evidence>
<organism evidence="2 3">
    <name type="scientific">Streptomyces qinglanensis</name>
    <dbReference type="NCBI Taxonomy" id="943816"/>
    <lineage>
        <taxon>Bacteria</taxon>
        <taxon>Bacillati</taxon>
        <taxon>Actinomycetota</taxon>
        <taxon>Actinomycetes</taxon>
        <taxon>Kitasatosporales</taxon>
        <taxon>Streptomycetaceae</taxon>
        <taxon>Streptomyces</taxon>
    </lineage>
</organism>
<proteinExistence type="predicted"/>
<reference evidence="3" key="1">
    <citation type="submission" date="2016-10" db="EMBL/GenBank/DDBJ databases">
        <authorList>
            <person name="Varghese N."/>
            <person name="Submissions S."/>
        </authorList>
    </citation>
    <scope>NUCLEOTIDE SEQUENCE [LARGE SCALE GENOMIC DNA]</scope>
    <source>
        <strain evidence="3">CGMCC 4.6825</strain>
    </source>
</reference>
<dbReference type="EMBL" id="FOGO01000002">
    <property type="protein sequence ID" value="SER56166.1"/>
    <property type="molecule type" value="Genomic_DNA"/>
</dbReference>
<sequence>MAQTKKIAGYVLVVFVLYTIITSPERSADLVQIGFEGISSAAQGVGRFMTSLIN</sequence>
<keyword evidence="1" id="KW-1133">Transmembrane helix</keyword>
<feature type="transmembrane region" description="Helical" evidence="1">
    <location>
        <begin position="7"/>
        <end position="24"/>
    </location>
</feature>
<dbReference type="AlphaFoldDB" id="A0A1H9Q6H6"/>
<dbReference type="Proteomes" id="UP000182841">
    <property type="component" value="Unassembled WGS sequence"/>
</dbReference>
<accession>A0A1H9Q6H6</accession>
<dbReference type="RefSeq" id="WP_177214203.1">
    <property type="nucleotide sequence ID" value="NZ_CBDQZE010000005.1"/>
</dbReference>
<keyword evidence="1" id="KW-0472">Membrane</keyword>
<evidence type="ECO:0000256" key="1">
    <source>
        <dbReference type="SAM" id="Phobius"/>
    </source>
</evidence>
<evidence type="ECO:0000313" key="2">
    <source>
        <dbReference type="EMBL" id="SER56166.1"/>
    </source>
</evidence>
<gene>
    <name evidence="2" type="ORF">SAMN05421870_102495</name>
</gene>
<name>A0A1H9Q6H6_9ACTN</name>
<keyword evidence="3" id="KW-1185">Reference proteome</keyword>
<keyword evidence="1" id="KW-0812">Transmembrane</keyword>
<protein>
    <submittedName>
        <fullName evidence="2">Uncharacterized protein</fullName>
    </submittedName>
</protein>